<evidence type="ECO:0000256" key="7">
    <source>
        <dbReference type="ARBA" id="ARBA00023132"/>
    </source>
</evidence>
<keyword evidence="8 9" id="KW-0539">Nucleus</keyword>
<comment type="subunit">
    <text evidence="9">Component of the nuclear pore complex (NPC).</text>
</comment>
<dbReference type="PANTHER" id="PTHR13373:SF21">
    <property type="entry name" value="NUCLEAR PORE COMPLEX PROTEIN NUP85"/>
    <property type="match status" value="1"/>
</dbReference>
<evidence type="ECO:0000313" key="11">
    <source>
        <dbReference type="Proteomes" id="UP000499080"/>
    </source>
</evidence>
<keyword evidence="11" id="KW-1185">Reference proteome</keyword>
<dbReference type="PANTHER" id="PTHR13373">
    <property type="entry name" value="FROUNT PROTEIN-RELATED"/>
    <property type="match status" value="1"/>
</dbReference>
<keyword evidence="7 9" id="KW-0906">Nuclear pore complex</keyword>
<evidence type="ECO:0000256" key="6">
    <source>
        <dbReference type="ARBA" id="ARBA00023010"/>
    </source>
</evidence>
<comment type="similarity">
    <text evidence="2 9">Belongs to the nucleoporin Nup85 family.</text>
</comment>
<keyword evidence="5 9" id="KW-0653">Protein transport</keyword>
<dbReference type="GO" id="GO:0031080">
    <property type="term" value="C:nuclear pore outer ring"/>
    <property type="evidence" value="ECO:0007669"/>
    <property type="project" value="TreeGrafter"/>
</dbReference>
<organism evidence="10 11">
    <name type="scientific">Araneus ventricosus</name>
    <name type="common">Orbweaver spider</name>
    <name type="synonym">Epeira ventricosa</name>
    <dbReference type="NCBI Taxonomy" id="182803"/>
    <lineage>
        <taxon>Eukaryota</taxon>
        <taxon>Metazoa</taxon>
        <taxon>Ecdysozoa</taxon>
        <taxon>Arthropoda</taxon>
        <taxon>Chelicerata</taxon>
        <taxon>Arachnida</taxon>
        <taxon>Araneae</taxon>
        <taxon>Araneomorphae</taxon>
        <taxon>Entelegynae</taxon>
        <taxon>Araneoidea</taxon>
        <taxon>Araneidae</taxon>
        <taxon>Araneus</taxon>
    </lineage>
</organism>
<evidence type="ECO:0000256" key="8">
    <source>
        <dbReference type="ARBA" id="ARBA00023242"/>
    </source>
</evidence>
<dbReference type="GO" id="GO:0006606">
    <property type="term" value="P:protein import into nucleus"/>
    <property type="evidence" value="ECO:0007669"/>
    <property type="project" value="TreeGrafter"/>
</dbReference>
<sequence length="161" mass="18751">MDLFTYGNYIGNDPKDHSVKRLRSYLLRNYADTLMSHSSLWQVGADYLDYCDSNRELLELYLERIPMKTEAEARKIIYLAKKRNLENLVKTISNVMTSKALSNGKLGTALTWVMHSRDVRFADEIADRWLKDYSKYQKVEGLEIFKNMGSCMLVSDKLTFV</sequence>
<evidence type="ECO:0000256" key="9">
    <source>
        <dbReference type="RuleBase" id="RU365073"/>
    </source>
</evidence>
<dbReference type="OrthoDB" id="17644at2759"/>
<comment type="function">
    <text evidence="9">Functions as a component of the nuclear pore complex (NPC).</text>
</comment>
<dbReference type="Proteomes" id="UP000499080">
    <property type="component" value="Unassembled WGS sequence"/>
</dbReference>
<evidence type="ECO:0000256" key="2">
    <source>
        <dbReference type="ARBA" id="ARBA00005573"/>
    </source>
</evidence>
<keyword evidence="9" id="KW-0472">Membrane</keyword>
<keyword evidence="6 9" id="KW-0811">Translocation</keyword>
<dbReference type="AlphaFoldDB" id="A0A4Y2W338"/>
<gene>
    <name evidence="10" type="primary">nup85_1</name>
    <name evidence="10" type="ORF">AVEN_125575_1</name>
</gene>
<protein>
    <recommendedName>
        <fullName evidence="9">Nuclear pore complex protein Nup85</fullName>
    </recommendedName>
</protein>
<dbReference type="GO" id="GO:0031965">
    <property type="term" value="C:nuclear membrane"/>
    <property type="evidence" value="ECO:0007669"/>
    <property type="project" value="UniProtKB-UniRule"/>
</dbReference>
<dbReference type="EMBL" id="BGPR01053745">
    <property type="protein sequence ID" value="GBO30560.1"/>
    <property type="molecule type" value="Genomic_DNA"/>
</dbReference>
<keyword evidence="4 9" id="KW-0509">mRNA transport</keyword>
<dbReference type="GO" id="GO:0006406">
    <property type="term" value="P:mRNA export from nucleus"/>
    <property type="evidence" value="ECO:0007669"/>
    <property type="project" value="TreeGrafter"/>
</dbReference>
<dbReference type="InterPro" id="IPR011502">
    <property type="entry name" value="Nucleoporin_Nup85"/>
</dbReference>
<proteinExistence type="inferred from homology"/>
<dbReference type="GO" id="GO:0045893">
    <property type="term" value="P:positive regulation of DNA-templated transcription"/>
    <property type="evidence" value="ECO:0007669"/>
    <property type="project" value="TreeGrafter"/>
</dbReference>
<feature type="non-terminal residue" evidence="10">
    <location>
        <position position="161"/>
    </location>
</feature>
<evidence type="ECO:0000256" key="5">
    <source>
        <dbReference type="ARBA" id="ARBA00022927"/>
    </source>
</evidence>
<keyword evidence="3 9" id="KW-0813">Transport</keyword>
<evidence type="ECO:0000256" key="3">
    <source>
        <dbReference type="ARBA" id="ARBA00022448"/>
    </source>
</evidence>
<reference evidence="10 11" key="1">
    <citation type="journal article" date="2019" name="Sci. Rep.">
        <title>Orb-weaving spider Araneus ventricosus genome elucidates the spidroin gene catalogue.</title>
        <authorList>
            <person name="Kono N."/>
            <person name="Nakamura H."/>
            <person name="Ohtoshi R."/>
            <person name="Moran D.A.P."/>
            <person name="Shinohara A."/>
            <person name="Yoshida Y."/>
            <person name="Fujiwara M."/>
            <person name="Mori M."/>
            <person name="Tomita M."/>
            <person name="Arakawa K."/>
        </authorList>
    </citation>
    <scope>NUCLEOTIDE SEQUENCE [LARGE SCALE GENOMIC DNA]</scope>
</reference>
<dbReference type="Pfam" id="PF07575">
    <property type="entry name" value="Nucleopor_Nup85"/>
    <property type="match status" value="1"/>
</dbReference>
<accession>A0A4Y2W338</accession>
<evidence type="ECO:0000256" key="4">
    <source>
        <dbReference type="ARBA" id="ARBA00022816"/>
    </source>
</evidence>
<comment type="subcellular location">
    <subcellularLocation>
        <location evidence="1 9">Nucleus</location>
        <location evidence="1 9">Nuclear pore complex</location>
    </subcellularLocation>
</comment>
<comment type="caution">
    <text evidence="10">The sequence shown here is derived from an EMBL/GenBank/DDBJ whole genome shotgun (WGS) entry which is preliminary data.</text>
</comment>
<dbReference type="GO" id="GO:0017056">
    <property type="term" value="F:structural constituent of nuclear pore"/>
    <property type="evidence" value="ECO:0007669"/>
    <property type="project" value="TreeGrafter"/>
</dbReference>
<name>A0A4Y2W338_ARAVE</name>
<evidence type="ECO:0000256" key="1">
    <source>
        <dbReference type="ARBA" id="ARBA00004567"/>
    </source>
</evidence>
<evidence type="ECO:0000313" key="10">
    <source>
        <dbReference type="EMBL" id="GBO30560.1"/>
    </source>
</evidence>